<keyword evidence="3" id="KW-1185">Reference proteome</keyword>
<dbReference type="Proteomes" id="UP000799764">
    <property type="component" value="Unassembled WGS sequence"/>
</dbReference>
<keyword evidence="1" id="KW-1133">Transmembrane helix</keyword>
<sequence length="471" mass="53338">MEKRRYLKLLKHPGTFKDVDHLSYAEAFTACPFRKGRLAEKDVGQWLSGHPIQDEASPYKLRVLACTSITESDHRPSLALSRTTFELLADRWSLPRSLLYVLSTRTSCFIPFEDIENRITGHVFQTIDKNGRPFTCALTYSPNTSDTNVLLFGILPDEFEIICDELSTSPQLSACPTFIPICLIDMVNEIIEHDLEGGRVRTHNIMLELGMGKSGTDGVYVDCSLHHCDFVPITRALTGLTANLAKCELACEAHSLLLDLMDKEHATWLSSLDDEHKRRVDRAATILRKRSDELREWMQAMKPRTKYLTQRSQAYVQTVYSLMAQKDNALNMQTAEASLNLSRASFRDSAAMIAIAEDSKQVALATSKDSSSMFIISALTLAFLPPTYTATLFSTQFFDLNSETADSMTSSRFWLYWAVTVPLTMITTACARIFYYLRDKKMREKLFLARRDSQLTKIEKGLKRRADPSGK</sequence>
<organism evidence="2 3">
    <name type="scientific">Karstenula rhodostoma CBS 690.94</name>
    <dbReference type="NCBI Taxonomy" id="1392251"/>
    <lineage>
        <taxon>Eukaryota</taxon>
        <taxon>Fungi</taxon>
        <taxon>Dikarya</taxon>
        <taxon>Ascomycota</taxon>
        <taxon>Pezizomycotina</taxon>
        <taxon>Dothideomycetes</taxon>
        <taxon>Pleosporomycetidae</taxon>
        <taxon>Pleosporales</taxon>
        <taxon>Massarineae</taxon>
        <taxon>Didymosphaeriaceae</taxon>
        <taxon>Karstenula</taxon>
    </lineage>
</organism>
<protein>
    <recommendedName>
        <fullName evidence="4">Cora-domain-containing protein</fullName>
    </recommendedName>
</protein>
<comment type="caution">
    <text evidence="2">The sequence shown here is derived from an EMBL/GenBank/DDBJ whole genome shotgun (WGS) entry which is preliminary data.</text>
</comment>
<proteinExistence type="predicted"/>
<dbReference type="EMBL" id="MU001493">
    <property type="protein sequence ID" value="KAF2450551.1"/>
    <property type="molecule type" value="Genomic_DNA"/>
</dbReference>
<dbReference type="AlphaFoldDB" id="A0A9P4PXB8"/>
<dbReference type="OrthoDB" id="3738195at2759"/>
<reference evidence="2" key="1">
    <citation type="journal article" date="2020" name="Stud. Mycol.">
        <title>101 Dothideomycetes genomes: a test case for predicting lifestyles and emergence of pathogens.</title>
        <authorList>
            <person name="Haridas S."/>
            <person name="Albert R."/>
            <person name="Binder M."/>
            <person name="Bloem J."/>
            <person name="Labutti K."/>
            <person name="Salamov A."/>
            <person name="Andreopoulos B."/>
            <person name="Baker S."/>
            <person name="Barry K."/>
            <person name="Bills G."/>
            <person name="Bluhm B."/>
            <person name="Cannon C."/>
            <person name="Castanera R."/>
            <person name="Culley D."/>
            <person name="Daum C."/>
            <person name="Ezra D."/>
            <person name="Gonzalez J."/>
            <person name="Henrissat B."/>
            <person name="Kuo A."/>
            <person name="Liang C."/>
            <person name="Lipzen A."/>
            <person name="Lutzoni F."/>
            <person name="Magnuson J."/>
            <person name="Mondo S."/>
            <person name="Nolan M."/>
            <person name="Ohm R."/>
            <person name="Pangilinan J."/>
            <person name="Park H.-J."/>
            <person name="Ramirez L."/>
            <person name="Alfaro M."/>
            <person name="Sun H."/>
            <person name="Tritt A."/>
            <person name="Yoshinaga Y."/>
            <person name="Zwiers L.-H."/>
            <person name="Turgeon B."/>
            <person name="Goodwin S."/>
            <person name="Spatafora J."/>
            <person name="Crous P."/>
            <person name="Grigoriev I."/>
        </authorList>
    </citation>
    <scope>NUCLEOTIDE SEQUENCE</scope>
    <source>
        <strain evidence="2">CBS 690.94</strain>
    </source>
</reference>
<feature type="transmembrane region" description="Helical" evidence="1">
    <location>
        <begin position="414"/>
        <end position="437"/>
    </location>
</feature>
<accession>A0A9P4PXB8</accession>
<keyword evidence="1" id="KW-0472">Membrane</keyword>
<evidence type="ECO:0008006" key="4">
    <source>
        <dbReference type="Google" id="ProtNLM"/>
    </source>
</evidence>
<evidence type="ECO:0000256" key="1">
    <source>
        <dbReference type="SAM" id="Phobius"/>
    </source>
</evidence>
<keyword evidence="1" id="KW-0812">Transmembrane</keyword>
<dbReference type="Gene3D" id="1.20.58.340">
    <property type="entry name" value="Magnesium transport protein CorA, transmembrane region"/>
    <property type="match status" value="1"/>
</dbReference>
<evidence type="ECO:0000313" key="2">
    <source>
        <dbReference type="EMBL" id="KAF2450551.1"/>
    </source>
</evidence>
<gene>
    <name evidence="2" type="ORF">P171DRAFT_479635</name>
</gene>
<name>A0A9P4PXB8_9PLEO</name>
<feature type="transmembrane region" description="Helical" evidence="1">
    <location>
        <begin position="374"/>
        <end position="394"/>
    </location>
</feature>
<evidence type="ECO:0000313" key="3">
    <source>
        <dbReference type="Proteomes" id="UP000799764"/>
    </source>
</evidence>